<dbReference type="EMBL" id="BMAT01004532">
    <property type="protein sequence ID" value="GFR75154.1"/>
    <property type="molecule type" value="Genomic_DNA"/>
</dbReference>
<name>A0AAV4FPW2_9GAST</name>
<evidence type="ECO:0000313" key="3">
    <source>
        <dbReference type="Proteomes" id="UP000762676"/>
    </source>
</evidence>
<evidence type="ECO:0000256" key="1">
    <source>
        <dbReference type="SAM" id="MobiDB-lite"/>
    </source>
</evidence>
<comment type="caution">
    <text evidence="2">The sequence shown here is derived from an EMBL/GenBank/DDBJ whole genome shotgun (WGS) entry which is preliminary data.</text>
</comment>
<accession>A0AAV4FPW2</accession>
<reference evidence="2 3" key="1">
    <citation type="journal article" date="2021" name="Elife">
        <title>Chloroplast acquisition without the gene transfer in kleptoplastic sea slugs, Plakobranchus ocellatus.</title>
        <authorList>
            <person name="Maeda T."/>
            <person name="Takahashi S."/>
            <person name="Yoshida T."/>
            <person name="Shimamura S."/>
            <person name="Takaki Y."/>
            <person name="Nagai Y."/>
            <person name="Toyoda A."/>
            <person name="Suzuki Y."/>
            <person name="Arimoto A."/>
            <person name="Ishii H."/>
            <person name="Satoh N."/>
            <person name="Nishiyama T."/>
            <person name="Hasebe M."/>
            <person name="Maruyama T."/>
            <person name="Minagawa J."/>
            <person name="Obokata J."/>
            <person name="Shigenobu S."/>
        </authorList>
    </citation>
    <scope>NUCLEOTIDE SEQUENCE [LARGE SCALE GENOMIC DNA]</scope>
</reference>
<sequence length="68" mass="7600">MASPAMDPSGTNKQRTAKRDLEEEGGEEPETKRSLLRNDSPNSSKGSTSTSTSRLYLYLYELRESESE</sequence>
<organism evidence="2 3">
    <name type="scientific">Elysia marginata</name>
    <dbReference type="NCBI Taxonomy" id="1093978"/>
    <lineage>
        <taxon>Eukaryota</taxon>
        <taxon>Metazoa</taxon>
        <taxon>Spiralia</taxon>
        <taxon>Lophotrochozoa</taxon>
        <taxon>Mollusca</taxon>
        <taxon>Gastropoda</taxon>
        <taxon>Heterobranchia</taxon>
        <taxon>Euthyneura</taxon>
        <taxon>Panpulmonata</taxon>
        <taxon>Sacoglossa</taxon>
        <taxon>Placobranchoidea</taxon>
        <taxon>Plakobranchidae</taxon>
        <taxon>Elysia</taxon>
    </lineage>
</organism>
<dbReference type="AlphaFoldDB" id="A0AAV4FPW2"/>
<feature type="region of interest" description="Disordered" evidence="1">
    <location>
        <begin position="1"/>
        <end position="55"/>
    </location>
</feature>
<protein>
    <submittedName>
        <fullName evidence="2">Uncharacterized protein</fullName>
    </submittedName>
</protein>
<evidence type="ECO:0000313" key="2">
    <source>
        <dbReference type="EMBL" id="GFR75154.1"/>
    </source>
</evidence>
<gene>
    <name evidence="2" type="ORF">ElyMa_002180100</name>
</gene>
<keyword evidence="3" id="KW-1185">Reference proteome</keyword>
<dbReference type="Proteomes" id="UP000762676">
    <property type="component" value="Unassembled WGS sequence"/>
</dbReference>
<feature type="compositionally biased region" description="Low complexity" evidence="1">
    <location>
        <begin position="40"/>
        <end position="55"/>
    </location>
</feature>
<proteinExistence type="predicted"/>